<evidence type="ECO:0000313" key="11">
    <source>
        <dbReference type="Proteomes" id="UP001651690"/>
    </source>
</evidence>
<comment type="pathway">
    <text evidence="1">Amino-acid biosynthesis; L-asparagine biosynthesis; L-asparagine from L-aspartate (L-Gln route): step 1/1.</text>
</comment>
<reference evidence="10 11" key="1">
    <citation type="submission" date="2022-06" db="EMBL/GenBank/DDBJ databases">
        <title>Mycolicibacterium sp. CAU 1645 isolated from seawater.</title>
        <authorList>
            <person name="Kim W."/>
        </authorList>
    </citation>
    <scope>NUCLEOTIDE SEQUENCE [LARGE SCALE GENOMIC DNA]</scope>
    <source>
        <strain evidence="10 11">CAU 1645</strain>
    </source>
</reference>
<evidence type="ECO:0000256" key="4">
    <source>
        <dbReference type="ARBA" id="ARBA00022741"/>
    </source>
</evidence>
<evidence type="ECO:0000256" key="2">
    <source>
        <dbReference type="ARBA" id="ARBA00005752"/>
    </source>
</evidence>
<sequence length="605" mass="65969">MCGIAGEIARGRPADLAAVAAMTDSMVPRGPDDSGAWSKANIALGHRRLAIIDLSTNGHQPMHDPELGLTVAFNGCIYNYPELRQELLGKGYRFFSHSDTEVILKGYREWGERVVDHLKGMFAFAVTEIDSGRVVLARDRLGVKPLYWTDVEDGSGAGAFRFASSLPALLAAGGVDTELDPVALHHYLSFHSVVPAPRTILKGVRKVPPGTIMRIEPDGRRTQETYWEPVFERTAERASWSEREWEEAILASLRTAVERRLVADVPVGCLLSGGLDSSLIVGLLAEAGQHGLQTFSIGFEAAGGEEGDEFKYSDVIARHYGTDHHQIRIDTARMLPSLGNAIGAMSEPMVSHDCVAFYLLSEEVSKHVKVVQSGQGADEIFAGYHWYPPMAHAADGDAGEALARYRAAFFDRDHAGVNALLQPRWRLDDDVAGEFALQHFSHPGAATATDRALRLDTTVMLVDDPVKRVDNMTMAWGLEGRVPFLDHELVELAATCPPELKTAHDGKGVLKEAARRVIPHEVIDRPKGYFPVPALKHLAGPYLDMVGDALHSGAARDRGLFTADAVGQMMADPNGNLTPLRGNPLWQLGLLELWLADHVDGGARK</sequence>
<evidence type="ECO:0000313" key="10">
    <source>
        <dbReference type="EMBL" id="MCP9276315.1"/>
    </source>
</evidence>
<keyword evidence="11" id="KW-1185">Reference proteome</keyword>
<dbReference type="CDD" id="cd01991">
    <property type="entry name" value="Asn_synthase_B_C"/>
    <property type="match status" value="1"/>
</dbReference>
<dbReference type="PIRSF" id="PIRSF001589">
    <property type="entry name" value="Asn_synthetase_glu-h"/>
    <property type="match status" value="1"/>
</dbReference>
<dbReference type="PANTHER" id="PTHR43284">
    <property type="entry name" value="ASPARAGINE SYNTHETASE (GLUTAMINE-HYDROLYZING)"/>
    <property type="match status" value="1"/>
</dbReference>
<dbReference type="InterPro" id="IPR017535">
    <property type="entry name" value="Asparagine_synth"/>
</dbReference>
<dbReference type="InterPro" id="IPR051786">
    <property type="entry name" value="ASN_synthetase/amidase"/>
</dbReference>
<dbReference type="PROSITE" id="PS51278">
    <property type="entry name" value="GATASE_TYPE_2"/>
    <property type="match status" value="1"/>
</dbReference>
<feature type="domain" description="Glutamine amidotransferase type-2" evidence="9">
    <location>
        <begin position="2"/>
        <end position="218"/>
    </location>
</feature>
<dbReference type="EMBL" id="JANDBD010000015">
    <property type="protein sequence ID" value="MCP9276315.1"/>
    <property type="molecule type" value="Genomic_DNA"/>
</dbReference>
<dbReference type="NCBIfam" id="TIGR01536">
    <property type="entry name" value="asn_synth_AEB"/>
    <property type="match status" value="1"/>
</dbReference>
<evidence type="ECO:0000259" key="9">
    <source>
        <dbReference type="PROSITE" id="PS51278"/>
    </source>
</evidence>
<dbReference type="Gene3D" id="3.40.50.620">
    <property type="entry name" value="HUPs"/>
    <property type="match status" value="1"/>
</dbReference>
<dbReference type="NCBIfam" id="TIGR03104">
    <property type="entry name" value="trio_amidotrans"/>
    <property type="match status" value="1"/>
</dbReference>
<evidence type="ECO:0000256" key="6">
    <source>
        <dbReference type="ARBA" id="ARBA00022888"/>
    </source>
</evidence>
<keyword evidence="6" id="KW-0028">Amino-acid biosynthesis</keyword>
<comment type="caution">
    <text evidence="10">The sequence shown here is derived from an EMBL/GenBank/DDBJ whole genome shotgun (WGS) entry which is preliminary data.</text>
</comment>
<dbReference type="SUPFAM" id="SSF52402">
    <property type="entry name" value="Adenine nucleotide alpha hydrolases-like"/>
    <property type="match status" value="1"/>
</dbReference>
<keyword evidence="4" id="KW-0547">Nucleotide-binding</keyword>
<name>A0ABT1MCP7_9MYCO</name>
<dbReference type="Proteomes" id="UP001651690">
    <property type="component" value="Unassembled WGS sequence"/>
</dbReference>
<dbReference type="Pfam" id="PF00733">
    <property type="entry name" value="Asn_synthase"/>
    <property type="match status" value="1"/>
</dbReference>
<comment type="similarity">
    <text evidence="2">Belongs to the asparagine synthetase family.</text>
</comment>
<evidence type="ECO:0000256" key="3">
    <source>
        <dbReference type="ARBA" id="ARBA00012737"/>
    </source>
</evidence>
<keyword evidence="6" id="KW-0061">Asparagine biosynthesis</keyword>
<protein>
    <recommendedName>
        <fullName evidence="3">asparagine synthase (glutamine-hydrolyzing)</fullName>
        <ecNumber evidence="3">6.3.5.4</ecNumber>
    </recommendedName>
</protein>
<comment type="catalytic activity">
    <reaction evidence="8">
        <text>L-aspartate + L-glutamine + ATP + H2O = L-asparagine + L-glutamate + AMP + diphosphate + H(+)</text>
        <dbReference type="Rhea" id="RHEA:12228"/>
        <dbReference type="ChEBI" id="CHEBI:15377"/>
        <dbReference type="ChEBI" id="CHEBI:15378"/>
        <dbReference type="ChEBI" id="CHEBI:29985"/>
        <dbReference type="ChEBI" id="CHEBI:29991"/>
        <dbReference type="ChEBI" id="CHEBI:30616"/>
        <dbReference type="ChEBI" id="CHEBI:33019"/>
        <dbReference type="ChEBI" id="CHEBI:58048"/>
        <dbReference type="ChEBI" id="CHEBI:58359"/>
        <dbReference type="ChEBI" id="CHEBI:456215"/>
        <dbReference type="EC" id="6.3.5.4"/>
    </reaction>
</comment>
<dbReference type="EC" id="6.3.5.4" evidence="3"/>
<dbReference type="InterPro" id="IPR033738">
    <property type="entry name" value="AsnB_N"/>
</dbReference>
<dbReference type="InterPro" id="IPR029055">
    <property type="entry name" value="Ntn_hydrolases_N"/>
</dbReference>
<accession>A0ABT1MCP7</accession>
<evidence type="ECO:0000256" key="7">
    <source>
        <dbReference type="ARBA" id="ARBA00022962"/>
    </source>
</evidence>
<dbReference type="RefSeq" id="WP_255064294.1">
    <property type="nucleotide sequence ID" value="NZ_JANDBD010000015.1"/>
</dbReference>
<evidence type="ECO:0000256" key="5">
    <source>
        <dbReference type="ARBA" id="ARBA00022840"/>
    </source>
</evidence>
<dbReference type="PANTHER" id="PTHR43284:SF1">
    <property type="entry name" value="ASPARAGINE SYNTHETASE"/>
    <property type="match status" value="1"/>
</dbReference>
<dbReference type="InterPro" id="IPR001962">
    <property type="entry name" value="Asn_synthase"/>
</dbReference>
<dbReference type="InterPro" id="IPR014729">
    <property type="entry name" value="Rossmann-like_a/b/a_fold"/>
</dbReference>
<dbReference type="InterPro" id="IPR006426">
    <property type="entry name" value="Asn_synth_AEB"/>
</dbReference>
<keyword evidence="7" id="KW-0315">Glutamine amidotransferase</keyword>
<evidence type="ECO:0000256" key="1">
    <source>
        <dbReference type="ARBA" id="ARBA00005187"/>
    </source>
</evidence>
<dbReference type="SUPFAM" id="SSF56235">
    <property type="entry name" value="N-terminal nucleophile aminohydrolases (Ntn hydrolases)"/>
    <property type="match status" value="1"/>
</dbReference>
<dbReference type="CDD" id="cd00712">
    <property type="entry name" value="AsnB"/>
    <property type="match status" value="1"/>
</dbReference>
<organism evidence="10 11">
    <name type="scientific">Mycolicibacterium arenosum</name>
    <dbReference type="NCBI Taxonomy" id="2952157"/>
    <lineage>
        <taxon>Bacteria</taxon>
        <taxon>Bacillati</taxon>
        <taxon>Actinomycetota</taxon>
        <taxon>Actinomycetes</taxon>
        <taxon>Mycobacteriales</taxon>
        <taxon>Mycobacteriaceae</taxon>
        <taxon>Mycolicibacterium</taxon>
    </lineage>
</organism>
<dbReference type="Pfam" id="PF13537">
    <property type="entry name" value="GATase_7"/>
    <property type="match status" value="1"/>
</dbReference>
<dbReference type="Gene3D" id="3.60.20.10">
    <property type="entry name" value="Glutamine Phosphoribosylpyrophosphate, subunit 1, domain 1"/>
    <property type="match status" value="1"/>
</dbReference>
<dbReference type="InterPro" id="IPR017932">
    <property type="entry name" value="GATase_2_dom"/>
</dbReference>
<keyword evidence="5" id="KW-0067">ATP-binding</keyword>
<evidence type="ECO:0000256" key="8">
    <source>
        <dbReference type="ARBA" id="ARBA00048741"/>
    </source>
</evidence>
<gene>
    <name evidence="10" type="ORF">NM203_29410</name>
</gene>
<proteinExistence type="inferred from homology"/>